<dbReference type="SUPFAM" id="SSF48452">
    <property type="entry name" value="TPR-like"/>
    <property type="match status" value="1"/>
</dbReference>
<comment type="caution">
    <text evidence="1">The sequence shown here is derived from an EMBL/GenBank/DDBJ whole genome shotgun (WGS) entry which is preliminary data.</text>
</comment>
<dbReference type="OrthoDB" id="5986190at2759"/>
<dbReference type="GeneID" id="67003076"/>
<evidence type="ECO:0000313" key="1">
    <source>
        <dbReference type="EMBL" id="GIJ85605.1"/>
    </source>
</evidence>
<dbReference type="EMBL" id="BHVY01000003">
    <property type="protein sequence ID" value="GIJ85605.1"/>
    <property type="molecule type" value="Genomic_DNA"/>
</dbReference>
<evidence type="ECO:0000313" key="2">
    <source>
        <dbReference type="Proteomes" id="UP001043456"/>
    </source>
</evidence>
<keyword evidence="2" id="KW-1185">Reference proteome</keyword>
<organism evidence="1 2">
    <name type="scientific">Aspergillus pseudoviridinutans</name>
    <dbReference type="NCBI Taxonomy" id="1517512"/>
    <lineage>
        <taxon>Eukaryota</taxon>
        <taxon>Fungi</taxon>
        <taxon>Dikarya</taxon>
        <taxon>Ascomycota</taxon>
        <taxon>Pezizomycotina</taxon>
        <taxon>Eurotiomycetes</taxon>
        <taxon>Eurotiomycetidae</taxon>
        <taxon>Eurotiales</taxon>
        <taxon>Aspergillaceae</taxon>
        <taxon>Aspergillus</taxon>
        <taxon>Aspergillus subgen. Fumigati</taxon>
    </lineage>
</organism>
<dbReference type="InterPro" id="IPR011990">
    <property type="entry name" value="TPR-like_helical_dom_sf"/>
</dbReference>
<dbReference type="RefSeq" id="XP_043156352.1">
    <property type="nucleotide sequence ID" value="XM_043300417.1"/>
</dbReference>
<name>A0A9P3BA83_9EURO</name>
<dbReference type="Gene3D" id="1.25.40.10">
    <property type="entry name" value="Tetratricopeptide repeat domain"/>
    <property type="match status" value="1"/>
</dbReference>
<gene>
    <name evidence="1" type="ORF">Asppvi_004464</name>
</gene>
<protein>
    <submittedName>
        <fullName evidence="1">Uncharacterized protein</fullName>
    </submittedName>
</protein>
<accession>A0A9P3BA83</accession>
<dbReference type="PANTHER" id="PTHR35205:SF1">
    <property type="entry name" value="ZU5 DOMAIN-CONTAINING PROTEIN"/>
    <property type="match status" value="1"/>
</dbReference>
<dbReference type="Proteomes" id="UP001043456">
    <property type="component" value="Unassembled WGS sequence"/>
</dbReference>
<sequence length="738" mass="84603">MDTVKQSLFAVAERIHLQNPSSPGWKEILESQDIEKASLAVIDWLSQTQNDRWLVICDGYGQGPADDSSLENWNLHRMIRTNHGHILITSRWPQSDVFHHIPVEKFTDMSLSVDLLLKCSKKPALRDDPDVQRLAQTLDGLPLALVAAGTYLRRYLYSCAKYLDAYNQSWLRLLEKTPTSDQYNLTLYSTWDLTLNRICKVSKLAAKLLCFCAYFDNNDLWFELFETKDGLEKPKWLQTLTADELEFSDAVRILHEHAMIELPAEVTNNRSGSIGFRIHNCVHSWTIHVLNRDWDYGMSSLALGCIASKLPRESTPSFWHISQRLLAHANRIVDLFSQKRLFKGYTEAQVEQMCNIIGFFLARDRPEAVEKVCISLHEQVKNRFGYYHPATFTLKFLMISIFTNLKKYNEAENLCNDTLRQFSVDPDVDEGRAKRSFTLLLARIFILRGQTEEGEKLLLGPSISSQGEGSGLLFEKYLISRLWTQYLAQDMPEDMQTRMANYLGEEETGQAGSCQQSFHLLCTRIYLCISQKKNEEAKALLDEARKTFDRENSADYAKASMFFPLANLYFKLEEYGALKSLCDNATTEDWESLWQSDVQFSCEVILMRCHVHLRDFELDETVALCQRALNKLQNSRVPSSAHRPSVLITLGSAYMLQEKLLEAEKQFAAAIQETRESNQQCTSTSYEHVLTTMSALAERYKDRGEQGSAQRCLKLVEKCQSELLEARHGGLNGQKQPK</sequence>
<reference evidence="1 2" key="1">
    <citation type="submission" date="2018-10" db="EMBL/GenBank/DDBJ databases">
        <title>Pan-genome distribution and transcriptional activeness of fungal secondary metabolism genes in Aspergillus section Fumigati.</title>
        <authorList>
            <person name="Takahashi H."/>
            <person name="Umemura M."/>
            <person name="Ninomiya A."/>
            <person name="Kusuya Y."/>
            <person name="Urayama S."/>
            <person name="Shimizu M."/>
            <person name="Watanabe A."/>
            <person name="Kamei K."/>
            <person name="Yaguchi T."/>
            <person name="Hagiwara D."/>
        </authorList>
    </citation>
    <scope>NUCLEOTIDE SEQUENCE [LARGE SCALE GENOMIC DNA]</scope>
    <source>
        <strain evidence="1 2">IFM 55266</strain>
    </source>
</reference>
<dbReference type="PANTHER" id="PTHR35205">
    <property type="entry name" value="NB-ARC AND TPR DOMAIN PROTEIN"/>
    <property type="match status" value="1"/>
</dbReference>
<proteinExistence type="predicted"/>
<dbReference type="AlphaFoldDB" id="A0A9P3BA83"/>